<dbReference type="Pfam" id="PF01055">
    <property type="entry name" value="Glyco_hydro_31_2nd"/>
    <property type="match status" value="1"/>
</dbReference>
<keyword evidence="2" id="KW-0378">Hydrolase</keyword>
<dbReference type="PANTHER" id="PTHR22762:SF167">
    <property type="entry name" value="LYSOSOMAL ALPHA-GLUCOSIDASE-LIKE PROTEIN"/>
    <property type="match status" value="1"/>
</dbReference>
<evidence type="ECO:0000256" key="2">
    <source>
        <dbReference type="RuleBase" id="RU361185"/>
    </source>
</evidence>
<comment type="similarity">
    <text evidence="2">Belongs to the glycosyl hydrolase 31 family.</text>
</comment>
<dbReference type="Pfam" id="PF21365">
    <property type="entry name" value="Glyco_hydro_31_3rd"/>
    <property type="match status" value="1"/>
</dbReference>
<keyword evidence="2" id="KW-0326">Glycosidase</keyword>
<name>A0AA39KYE4_9HYME</name>
<dbReference type="PROSITE" id="PS51448">
    <property type="entry name" value="P_TREFOIL_2"/>
    <property type="match status" value="1"/>
</dbReference>
<dbReference type="Gene3D" id="3.20.20.80">
    <property type="entry name" value="Glycosidases"/>
    <property type="match status" value="1"/>
</dbReference>
<reference evidence="4" key="2">
    <citation type="submission" date="2023-03" db="EMBL/GenBank/DDBJ databases">
        <authorList>
            <person name="Inwood S.N."/>
            <person name="Skelly J.G."/>
            <person name="Guhlin J."/>
            <person name="Harrop T.W.R."/>
            <person name="Goldson S.G."/>
            <person name="Dearden P.K."/>
        </authorList>
    </citation>
    <scope>NUCLEOTIDE SEQUENCE</scope>
    <source>
        <strain evidence="4">Irish</strain>
        <tissue evidence="4">Whole body</tissue>
    </source>
</reference>
<comment type="caution">
    <text evidence="4">The sequence shown here is derived from an EMBL/GenBank/DDBJ whole genome shotgun (WGS) entry which is preliminary data.</text>
</comment>
<evidence type="ECO:0000259" key="3">
    <source>
        <dbReference type="PROSITE" id="PS51448"/>
    </source>
</evidence>
<dbReference type="EMBL" id="JAQQBS010000001">
    <property type="protein sequence ID" value="KAK0178359.1"/>
    <property type="molecule type" value="Genomic_DNA"/>
</dbReference>
<accession>A0AA39KYE4</accession>
<dbReference type="InterPro" id="IPR048395">
    <property type="entry name" value="Glyco_hydro_31_C"/>
</dbReference>
<dbReference type="InterPro" id="IPR000322">
    <property type="entry name" value="Glyco_hydro_31_TIM"/>
</dbReference>
<organism evidence="4 5">
    <name type="scientific">Microctonus aethiopoides</name>
    <dbReference type="NCBI Taxonomy" id="144406"/>
    <lineage>
        <taxon>Eukaryota</taxon>
        <taxon>Metazoa</taxon>
        <taxon>Ecdysozoa</taxon>
        <taxon>Arthropoda</taxon>
        <taxon>Hexapoda</taxon>
        <taxon>Insecta</taxon>
        <taxon>Pterygota</taxon>
        <taxon>Neoptera</taxon>
        <taxon>Endopterygota</taxon>
        <taxon>Hymenoptera</taxon>
        <taxon>Apocrita</taxon>
        <taxon>Ichneumonoidea</taxon>
        <taxon>Braconidae</taxon>
        <taxon>Euphorinae</taxon>
        <taxon>Microctonus</taxon>
    </lineage>
</organism>
<comment type="caution">
    <text evidence="1">Lacks conserved residue(s) required for the propagation of feature annotation.</text>
</comment>
<dbReference type="PANTHER" id="PTHR22762">
    <property type="entry name" value="ALPHA-GLUCOSIDASE"/>
    <property type="match status" value="1"/>
</dbReference>
<dbReference type="Gene3D" id="2.60.40.1180">
    <property type="entry name" value="Golgi alpha-mannosidase II"/>
    <property type="match status" value="1"/>
</dbReference>
<gene>
    <name evidence="4" type="ORF">PV328_002314</name>
</gene>
<evidence type="ECO:0000313" key="4">
    <source>
        <dbReference type="EMBL" id="KAK0178359.1"/>
    </source>
</evidence>
<keyword evidence="5" id="KW-1185">Reference proteome</keyword>
<evidence type="ECO:0000256" key="1">
    <source>
        <dbReference type="PROSITE-ProRule" id="PRU00779"/>
    </source>
</evidence>
<dbReference type="GO" id="GO:0090599">
    <property type="term" value="F:alpha-glucosidase activity"/>
    <property type="evidence" value="ECO:0007669"/>
    <property type="project" value="TreeGrafter"/>
</dbReference>
<proteinExistence type="inferred from homology"/>
<dbReference type="GO" id="GO:0006491">
    <property type="term" value="P:N-glycan processing"/>
    <property type="evidence" value="ECO:0007669"/>
    <property type="project" value="TreeGrafter"/>
</dbReference>
<evidence type="ECO:0000313" key="5">
    <source>
        <dbReference type="Proteomes" id="UP001168990"/>
    </source>
</evidence>
<dbReference type="Gene3D" id="2.60.40.1760">
    <property type="entry name" value="glycosyl hydrolase (family 31)"/>
    <property type="match status" value="1"/>
</dbReference>
<dbReference type="InterPro" id="IPR000519">
    <property type="entry name" value="P_trefoil_dom"/>
</dbReference>
<dbReference type="Proteomes" id="UP001168990">
    <property type="component" value="Unassembled WGS sequence"/>
</dbReference>
<reference evidence="4" key="1">
    <citation type="journal article" date="2023" name="bioRxiv">
        <title>Scaffold-level genome assemblies of two parasitoid biocontrol wasps reveal the parthenogenesis mechanism and an associated novel virus.</title>
        <authorList>
            <person name="Inwood S."/>
            <person name="Skelly J."/>
            <person name="Guhlin J."/>
            <person name="Harrop T."/>
            <person name="Goldson S."/>
            <person name="Dearden P."/>
        </authorList>
    </citation>
    <scope>NUCLEOTIDE SEQUENCE</scope>
    <source>
        <strain evidence="4">Irish</strain>
        <tissue evidence="4">Whole body</tissue>
    </source>
</reference>
<dbReference type="InterPro" id="IPR013780">
    <property type="entry name" value="Glyco_hydro_b"/>
</dbReference>
<sequence length="862" mass="97219">MNINNFPKDNTGIVLATGVYVVMLLVLNKTDDGWPASCDIKPSYQVKCLAGQKSDYKTCLAIGCCWSDKTSSCFHSLPSKHGYYHDPTSRTNIQDDLLLRPRREFSPMGRKNLESLYFHTAAINSHYLQINLRSKKSQISLHNMSNTDLYGLSVQVNSPAFSITILRHRFNSTEIKLLTTSLGPLIVTENYWEWTIHLINITLYGLESTFINGTTHWLYNNAQSSKVPAFFGITLDGEAFACYVLYSGPMEIQVMDGSNLIIFKGMSLPDEISLRVFASSTPQQTVEALFDSMNDDGLIMKMNTTENWPIIAANLGLHVCPERKYIEGSVIDSIKATIESTKKEQVPWDSHCIYRQFYPTLDTTLNESEIKLLNESRKIIEESGRYVVPHLTPMILAKNNLLLSKLENASLILRKSLVTYIGSFGGTKVAYPEWSDDRIHKEFKNYISHYSNIFGTSKLIFIRDAWPRDDSNNNSFDFSRFDYMPQELLRLMSKGTIPFELTSMAVMSHYTMHNAFAKAFHAFVQQYANPLAVRDVLFDNIDDIDDNDNDVANIFGWSTLRETINRAIGSGLVGQLPPAIYVCGILPNMTNDLCTRWYGVAVVFPYIVAIPEYLPGGAWMVPGSSKYANKLLKLRASLIIYQYTTMEEYYNLGQPVLSPIHFHYPLDQHNSLINNVDQFFWGSSLLVGIVTLPNTKQLNMHIPGNLSWRHLEGGAEVRPTSGTESISIPATEGEIVILVRPGHVIPMYENAFGTSAKVVQSGIELLVNFACQEENMNCLAEGKINFGDETFLRIIVNDTFVTLQNILDIKSRACLSLWHQSNLITSLTVLGDKLHYRIALDLDLCFINNDVIEKKLDPALGE</sequence>
<dbReference type="AlphaFoldDB" id="A0AA39KYE4"/>
<feature type="domain" description="P-type" evidence="3">
    <location>
        <begin position="36"/>
        <end position="77"/>
    </location>
</feature>
<protein>
    <recommendedName>
        <fullName evidence="3">P-type domain-containing protein</fullName>
    </recommendedName>
</protein>